<name>A0ABS3JKI9_9BACT</name>
<feature type="transmembrane region" description="Helical" evidence="1">
    <location>
        <begin position="52"/>
        <end position="72"/>
    </location>
</feature>
<gene>
    <name evidence="2" type="ORF">J2I46_14175</name>
</gene>
<comment type="caution">
    <text evidence="2">The sequence shown here is derived from an EMBL/GenBank/DDBJ whole genome shotgun (WGS) entry which is preliminary data.</text>
</comment>
<sequence length="171" mass="19080">MRAGSFFVRTWRILSIIGFVGLLMSSYISYPGEVAFRFNDAGQAVQYLSREVIFYVSIGIFILVYVITNAVARLFPKLPAEKIPNPNPTAWEGQRKKLADVYVSWFYALSAAFNTILALGLMVLSFLNRSNINADSNDYGWLLPASTAIIAIVIISLPIRLMMKPPVDHVA</sequence>
<keyword evidence="3" id="KW-1185">Reference proteome</keyword>
<accession>A0ABS3JKI9</accession>
<keyword evidence="1" id="KW-0472">Membrane</keyword>
<evidence type="ECO:0000313" key="3">
    <source>
        <dbReference type="Proteomes" id="UP000664628"/>
    </source>
</evidence>
<evidence type="ECO:0000256" key="1">
    <source>
        <dbReference type="SAM" id="Phobius"/>
    </source>
</evidence>
<feature type="transmembrane region" description="Helical" evidence="1">
    <location>
        <begin position="12"/>
        <end position="32"/>
    </location>
</feature>
<feature type="transmembrane region" description="Helical" evidence="1">
    <location>
        <begin position="139"/>
        <end position="159"/>
    </location>
</feature>
<dbReference type="Proteomes" id="UP000664628">
    <property type="component" value="Unassembled WGS sequence"/>
</dbReference>
<proteinExistence type="predicted"/>
<organism evidence="2 3">
    <name type="scientific">Fibrella forsythiae</name>
    <dbReference type="NCBI Taxonomy" id="2817061"/>
    <lineage>
        <taxon>Bacteria</taxon>
        <taxon>Pseudomonadati</taxon>
        <taxon>Bacteroidota</taxon>
        <taxon>Cytophagia</taxon>
        <taxon>Cytophagales</taxon>
        <taxon>Spirosomataceae</taxon>
        <taxon>Fibrella</taxon>
    </lineage>
</organism>
<evidence type="ECO:0008006" key="4">
    <source>
        <dbReference type="Google" id="ProtNLM"/>
    </source>
</evidence>
<keyword evidence="1" id="KW-1133">Transmembrane helix</keyword>
<dbReference type="EMBL" id="JAFMYW010000004">
    <property type="protein sequence ID" value="MBO0949739.1"/>
    <property type="molecule type" value="Genomic_DNA"/>
</dbReference>
<feature type="transmembrane region" description="Helical" evidence="1">
    <location>
        <begin position="105"/>
        <end position="127"/>
    </location>
</feature>
<reference evidence="2 3" key="1">
    <citation type="submission" date="2021-03" db="EMBL/GenBank/DDBJ databases">
        <title>Fibrella sp. HMF5405 genome sequencing and assembly.</title>
        <authorList>
            <person name="Kang H."/>
            <person name="Kim H."/>
            <person name="Bae S."/>
            <person name="Joh K."/>
        </authorList>
    </citation>
    <scope>NUCLEOTIDE SEQUENCE [LARGE SCALE GENOMIC DNA]</scope>
    <source>
        <strain evidence="2 3">HMF5405</strain>
    </source>
</reference>
<protein>
    <recommendedName>
        <fullName evidence="4">DUF1648 domain-containing protein</fullName>
    </recommendedName>
</protein>
<dbReference type="RefSeq" id="WP_207329705.1">
    <property type="nucleotide sequence ID" value="NZ_JAFMYW010000004.1"/>
</dbReference>
<evidence type="ECO:0000313" key="2">
    <source>
        <dbReference type="EMBL" id="MBO0949739.1"/>
    </source>
</evidence>
<keyword evidence="1" id="KW-0812">Transmembrane</keyword>